<proteinExistence type="predicted"/>
<dbReference type="RefSeq" id="WP_190214756.1">
    <property type="nucleotide sequence ID" value="NZ_BNBO01000059.1"/>
</dbReference>
<evidence type="ECO:0000313" key="3">
    <source>
        <dbReference type="Proteomes" id="UP000617734"/>
    </source>
</evidence>
<comment type="caution">
    <text evidence="2">The sequence shown here is derived from an EMBL/GenBank/DDBJ whole genome shotgun (WGS) entry which is preliminary data.</text>
</comment>
<dbReference type="InterPro" id="IPR018958">
    <property type="entry name" value="Knr4/Smi1-like_dom"/>
</dbReference>
<dbReference type="AlphaFoldDB" id="A0A919GDI8"/>
<evidence type="ECO:0000259" key="1">
    <source>
        <dbReference type="SMART" id="SM00860"/>
    </source>
</evidence>
<dbReference type="GeneID" id="95357055"/>
<evidence type="ECO:0000313" key="2">
    <source>
        <dbReference type="EMBL" id="GHH82607.1"/>
    </source>
</evidence>
<protein>
    <submittedName>
        <fullName evidence="2">SMI1/KNR4 family protein</fullName>
    </submittedName>
</protein>
<dbReference type="SMART" id="SM00860">
    <property type="entry name" value="SMI1_KNR4"/>
    <property type="match status" value="1"/>
</dbReference>
<sequence length="148" mass="16615">MWVEYARSLDAGIEVRDPVLPGQLAEAERALGCRIPAKLASLLLETDGISGRHGLPVVWNLKAMVEENKALRGTVEFRDLYMPFEPILFFGGGPGGDLFGFVRIPERDHEVFVWEHETDGRWLVSYGLKDYLQKSLAGPGGDWFRGLR</sequence>
<dbReference type="SUPFAM" id="SSF160631">
    <property type="entry name" value="SMI1/KNR4-like"/>
    <property type="match status" value="1"/>
</dbReference>
<dbReference type="Proteomes" id="UP000617734">
    <property type="component" value="Unassembled WGS sequence"/>
</dbReference>
<dbReference type="Gene3D" id="3.40.1580.10">
    <property type="entry name" value="SMI1/KNR4-like"/>
    <property type="match status" value="1"/>
</dbReference>
<gene>
    <name evidence="2" type="ORF">GCM10018781_67880</name>
</gene>
<reference evidence="2" key="2">
    <citation type="submission" date="2020-09" db="EMBL/GenBank/DDBJ databases">
        <authorList>
            <person name="Sun Q."/>
            <person name="Ohkuma M."/>
        </authorList>
    </citation>
    <scope>NUCLEOTIDE SEQUENCE</scope>
    <source>
        <strain evidence="2">JCM 4646</strain>
    </source>
</reference>
<dbReference type="EMBL" id="BNBO01000059">
    <property type="protein sequence ID" value="GHH82607.1"/>
    <property type="molecule type" value="Genomic_DNA"/>
</dbReference>
<keyword evidence="3" id="KW-1185">Reference proteome</keyword>
<organism evidence="2 3">
    <name type="scientific">Kitasatospora indigofera</name>
    <dbReference type="NCBI Taxonomy" id="67307"/>
    <lineage>
        <taxon>Bacteria</taxon>
        <taxon>Bacillati</taxon>
        <taxon>Actinomycetota</taxon>
        <taxon>Actinomycetes</taxon>
        <taxon>Kitasatosporales</taxon>
        <taxon>Streptomycetaceae</taxon>
        <taxon>Kitasatospora</taxon>
    </lineage>
</organism>
<feature type="domain" description="Knr4/Smi1-like" evidence="1">
    <location>
        <begin position="18"/>
        <end position="134"/>
    </location>
</feature>
<dbReference type="Pfam" id="PF14568">
    <property type="entry name" value="SUKH_6"/>
    <property type="match status" value="1"/>
</dbReference>
<dbReference type="InterPro" id="IPR037883">
    <property type="entry name" value="Knr4/Smi1-like_sf"/>
</dbReference>
<accession>A0A919GDI8</accession>
<name>A0A919GDI8_9ACTN</name>
<reference evidence="2" key="1">
    <citation type="journal article" date="2014" name="Int. J. Syst. Evol. Microbiol.">
        <title>Complete genome sequence of Corynebacterium casei LMG S-19264T (=DSM 44701T), isolated from a smear-ripened cheese.</title>
        <authorList>
            <consortium name="US DOE Joint Genome Institute (JGI-PGF)"/>
            <person name="Walter F."/>
            <person name="Albersmeier A."/>
            <person name="Kalinowski J."/>
            <person name="Ruckert C."/>
        </authorList>
    </citation>
    <scope>NUCLEOTIDE SEQUENCE</scope>
    <source>
        <strain evidence="2">JCM 4646</strain>
    </source>
</reference>